<evidence type="ECO:0000256" key="5">
    <source>
        <dbReference type="ARBA" id="ARBA00022989"/>
    </source>
</evidence>
<feature type="transmembrane region" description="Helical" evidence="8">
    <location>
        <begin position="136"/>
        <end position="155"/>
    </location>
</feature>
<feature type="compositionally biased region" description="Basic and acidic residues" evidence="7">
    <location>
        <begin position="963"/>
        <end position="979"/>
    </location>
</feature>
<feature type="domain" description="CSC1/OSCA1-like 7TM region" evidence="9">
    <location>
        <begin position="519"/>
        <end position="786"/>
    </location>
</feature>
<feature type="transmembrane region" description="Helical" evidence="8">
    <location>
        <begin position="668"/>
        <end position="689"/>
    </location>
</feature>
<evidence type="ECO:0000313" key="12">
    <source>
        <dbReference type="EMBL" id="KXZ47792.1"/>
    </source>
</evidence>
<feature type="region of interest" description="Disordered" evidence="7">
    <location>
        <begin position="289"/>
        <end position="319"/>
    </location>
</feature>
<feature type="transmembrane region" description="Helical" evidence="8">
    <location>
        <begin position="766"/>
        <end position="788"/>
    </location>
</feature>
<dbReference type="InterPro" id="IPR003864">
    <property type="entry name" value="CSC1/OSCA1-like_7TM"/>
</dbReference>
<dbReference type="Pfam" id="PF13967">
    <property type="entry name" value="RSN1_TM"/>
    <property type="match status" value="1"/>
</dbReference>
<evidence type="ECO:0008006" key="14">
    <source>
        <dbReference type="Google" id="ProtNLM"/>
    </source>
</evidence>
<feature type="transmembrane region" description="Helical" evidence="8">
    <location>
        <begin position="75"/>
        <end position="94"/>
    </location>
</feature>
<dbReference type="InterPro" id="IPR027815">
    <property type="entry name" value="CSC1/OSCA1-like_cyt"/>
</dbReference>
<feature type="transmembrane region" description="Helical" evidence="8">
    <location>
        <begin position="519"/>
        <end position="543"/>
    </location>
</feature>
<keyword evidence="4 8" id="KW-0812">Transmembrane</keyword>
<accession>A0A150GD78</accession>
<feature type="domain" description="CSC1/OSCA1-like cytosolic" evidence="11">
    <location>
        <begin position="348"/>
        <end position="506"/>
    </location>
</feature>
<keyword evidence="6 8" id="KW-0472">Membrane</keyword>
<feature type="region of interest" description="Disordered" evidence="7">
    <location>
        <begin position="853"/>
        <end position="881"/>
    </location>
</feature>
<evidence type="ECO:0000259" key="9">
    <source>
        <dbReference type="Pfam" id="PF02714"/>
    </source>
</evidence>
<evidence type="ECO:0000259" key="11">
    <source>
        <dbReference type="Pfam" id="PF14703"/>
    </source>
</evidence>
<proteinExistence type="inferred from homology"/>
<feature type="compositionally biased region" description="Basic and acidic residues" evidence="7">
    <location>
        <begin position="255"/>
        <end position="271"/>
    </location>
</feature>
<keyword evidence="3" id="KW-0813">Transport</keyword>
<comment type="subcellular location">
    <subcellularLocation>
        <location evidence="1">Membrane</location>
        <topology evidence="1">Multi-pass membrane protein</topology>
    </subcellularLocation>
</comment>
<dbReference type="EMBL" id="LSYV01000034">
    <property type="protein sequence ID" value="KXZ47792.1"/>
    <property type="molecule type" value="Genomic_DNA"/>
</dbReference>
<dbReference type="InterPro" id="IPR045122">
    <property type="entry name" value="Csc1-like"/>
</dbReference>
<feature type="compositionally biased region" description="Basic and acidic residues" evidence="7">
    <location>
        <begin position="201"/>
        <end position="220"/>
    </location>
</feature>
<dbReference type="PANTHER" id="PTHR13018">
    <property type="entry name" value="PROBABLE MEMBRANE PROTEIN DUF221-RELATED"/>
    <property type="match status" value="1"/>
</dbReference>
<keyword evidence="5 8" id="KW-1133">Transmembrane helix</keyword>
<reference evidence="13" key="1">
    <citation type="journal article" date="2016" name="Nat. Commun.">
        <title>The Gonium pectorale genome demonstrates co-option of cell cycle regulation during the evolution of multicellularity.</title>
        <authorList>
            <person name="Hanschen E.R."/>
            <person name="Marriage T.N."/>
            <person name="Ferris P.J."/>
            <person name="Hamaji T."/>
            <person name="Toyoda A."/>
            <person name="Fujiyama A."/>
            <person name="Neme R."/>
            <person name="Noguchi H."/>
            <person name="Minakuchi Y."/>
            <person name="Suzuki M."/>
            <person name="Kawai-Toyooka H."/>
            <person name="Smith D.R."/>
            <person name="Sparks H."/>
            <person name="Anderson J."/>
            <person name="Bakaric R."/>
            <person name="Luria V."/>
            <person name="Karger A."/>
            <person name="Kirschner M.W."/>
            <person name="Durand P.M."/>
            <person name="Michod R.E."/>
            <person name="Nozaki H."/>
            <person name="Olson B.J."/>
        </authorList>
    </citation>
    <scope>NUCLEOTIDE SEQUENCE [LARGE SCALE GENOMIC DNA]</scope>
    <source>
        <strain evidence="13">NIES-2863</strain>
    </source>
</reference>
<evidence type="ECO:0000259" key="10">
    <source>
        <dbReference type="Pfam" id="PF13967"/>
    </source>
</evidence>
<dbReference type="GO" id="GO:0005886">
    <property type="term" value="C:plasma membrane"/>
    <property type="evidence" value="ECO:0007669"/>
    <property type="project" value="TreeGrafter"/>
</dbReference>
<comment type="similarity">
    <text evidence="2">Belongs to the CSC1 (TC 1.A.17) family.</text>
</comment>
<dbReference type="InterPro" id="IPR032880">
    <property type="entry name" value="CSC1/OSCA1-like_N"/>
</dbReference>
<feature type="transmembrane region" description="Helical" evidence="8">
    <location>
        <begin position="710"/>
        <end position="729"/>
    </location>
</feature>
<feature type="region of interest" description="Disordered" evidence="7">
    <location>
        <begin position="194"/>
        <end position="276"/>
    </location>
</feature>
<dbReference type="OrthoDB" id="1689567at2759"/>
<keyword evidence="13" id="KW-1185">Reference proteome</keyword>
<dbReference type="AlphaFoldDB" id="A0A150GD78"/>
<feature type="region of interest" description="Disordered" evidence="7">
    <location>
        <begin position="952"/>
        <end position="1008"/>
    </location>
</feature>
<dbReference type="PANTHER" id="PTHR13018:SF5">
    <property type="entry name" value="RE44586P"/>
    <property type="match status" value="1"/>
</dbReference>
<comment type="caution">
    <text evidence="12">The sequence shown here is derived from an EMBL/GenBank/DDBJ whole genome shotgun (WGS) entry which is preliminary data.</text>
</comment>
<evidence type="ECO:0000256" key="7">
    <source>
        <dbReference type="SAM" id="MobiDB-lite"/>
    </source>
</evidence>
<dbReference type="GO" id="GO:0005227">
    <property type="term" value="F:calcium-activated cation channel activity"/>
    <property type="evidence" value="ECO:0007669"/>
    <property type="project" value="InterPro"/>
</dbReference>
<evidence type="ECO:0000256" key="2">
    <source>
        <dbReference type="ARBA" id="ARBA00007779"/>
    </source>
</evidence>
<sequence length="1008" mass="113183">MAAGSAAVLSSFTLNLIIAACCFFGFSVVRPHAWCRRFFAPRRWIWPVLTYKEEDIIDEAGLDCAMYLRILRFGLYLFTVLSIGCVAIILPINLTSSEVNRLLHEQETNNSTSQEYKFTDFDRYSLSNVSARSPKMWAHLVCMYFVVLFTLWLLNRFNRESVLLRLMFLGNGKRGGPSHTVLVTDIPAISQHVAKAKKEARKAAREARKTVRKAQQEEKKAKKAGNGRNVSKNAIHSDVEAQAKDTNGATAAPSPEREADTDKIAEPEKPPGDMTGEEMLSVLQTIQPEEDDPEGTAGPGAADAAEKEPETTLNRRKTKRFKYDLKDERLDSVYQAKQHLKSGLTPEEMVTREFIMMYSPQQVAAVNLVPNTAELEPLVAEYDKLRMKLEDYLDMLQLRLRLRKGVAHKTLTVLGATYGDWGKETLGTRFFKKVDAVDFWIKRLKYLRERIIAEQKHALQRVVPSAFVTFNTRTAQAVGANTLHSHDVNNWRVHVAPAPFEVVWKNLGMTTPMKTGRLYILWAAFWAMTLFFMIPVTAIQALIEVPKLANIPVLGTIVTLPGIRQILEAIVPGLALKLFLILVPIVLRHMAILSGTMSISEIDFGVVSRYFLFQVIVVFFGNIIAGSFFNQITQWVKSPTGVIPTLGKSIPMTSTFFITFLFTNGMGVKALSFLRLVGFIIYYLLHTFAGSPRARQRLWMYQYTNNGTTVVDHTIAILIGLTFSCINPIVCPAALAYFLVTFLGESYNNIYVFRREYESAGRLWQTVYNQVMVGLYIMQLTMLGLLGIKSFPYTVLGFPLLILSVICHIGTLNTYRRPWSVTALHDAGQLDAWEATSVRTRLFLEAKKERRRPVKQVAEGDGGATTEGTEGTKAAEKPATVVGPSEARLRAVLQDQRHAFALTPEEQAEVSRVYKNPAFKVRLDDLEEVEALAKDVLPRIDVLNEWLAQLKKAGKKPAPAALTRRDPESQEGTAEKCDAEQLVSEVPPPEVTKYDDKPPLDGEDETER</sequence>
<organism evidence="12 13">
    <name type="scientific">Gonium pectorale</name>
    <name type="common">Green alga</name>
    <dbReference type="NCBI Taxonomy" id="33097"/>
    <lineage>
        <taxon>Eukaryota</taxon>
        <taxon>Viridiplantae</taxon>
        <taxon>Chlorophyta</taxon>
        <taxon>core chlorophytes</taxon>
        <taxon>Chlorophyceae</taxon>
        <taxon>CS clade</taxon>
        <taxon>Chlamydomonadales</taxon>
        <taxon>Volvocaceae</taxon>
        <taxon>Gonium</taxon>
    </lineage>
</organism>
<dbReference type="Pfam" id="PF14703">
    <property type="entry name" value="PHM7_cyt"/>
    <property type="match status" value="1"/>
</dbReference>
<gene>
    <name evidence="12" type="ORF">GPECTOR_33g674</name>
</gene>
<name>A0A150GD78_GONPE</name>
<feature type="transmembrane region" description="Helical" evidence="8">
    <location>
        <begin position="6"/>
        <end position="29"/>
    </location>
</feature>
<evidence type="ECO:0000256" key="3">
    <source>
        <dbReference type="ARBA" id="ARBA00022448"/>
    </source>
</evidence>
<feature type="domain" description="CSC1/OSCA1-like N-terminal transmembrane" evidence="10">
    <location>
        <begin position="43"/>
        <end position="155"/>
    </location>
</feature>
<dbReference type="Proteomes" id="UP000075714">
    <property type="component" value="Unassembled WGS sequence"/>
</dbReference>
<protein>
    <recommendedName>
        <fullName evidence="14">ERD4 protein</fullName>
    </recommendedName>
</protein>
<evidence type="ECO:0000256" key="1">
    <source>
        <dbReference type="ARBA" id="ARBA00004141"/>
    </source>
</evidence>
<evidence type="ECO:0000313" key="13">
    <source>
        <dbReference type="Proteomes" id="UP000075714"/>
    </source>
</evidence>
<evidence type="ECO:0000256" key="6">
    <source>
        <dbReference type="ARBA" id="ARBA00023136"/>
    </source>
</evidence>
<feature type="transmembrane region" description="Helical" evidence="8">
    <location>
        <begin position="794"/>
        <end position="815"/>
    </location>
</feature>
<evidence type="ECO:0000256" key="4">
    <source>
        <dbReference type="ARBA" id="ARBA00022692"/>
    </source>
</evidence>
<evidence type="ECO:0000256" key="8">
    <source>
        <dbReference type="SAM" id="Phobius"/>
    </source>
</evidence>
<dbReference type="Pfam" id="PF02714">
    <property type="entry name" value="RSN1_7TM"/>
    <property type="match status" value="1"/>
</dbReference>
<feature type="transmembrane region" description="Helical" evidence="8">
    <location>
        <begin position="611"/>
        <end position="629"/>
    </location>
</feature>
<feature type="transmembrane region" description="Helical" evidence="8">
    <location>
        <begin position="641"/>
        <end position="662"/>
    </location>
</feature>